<name>A0A9D1A182_9ACTN</name>
<feature type="non-terminal residue" evidence="1">
    <location>
        <position position="126"/>
    </location>
</feature>
<dbReference type="Pfam" id="PF19799">
    <property type="entry name" value="DUF6282"/>
    <property type="match status" value="1"/>
</dbReference>
<evidence type="ECO:0000313" key="1">
    <source>
        <dbReference type="EMBL" id="HIR02016.1"/>
    </source>
</evidence>
<dbReference type="EMBL" id="DVGB01000089">
    <property type="protein sequence ID" value="HIR02016.1"/>
    <property type="molecule type" value="Genomic_DNA"/>
</dbReference>
<reference evidence="1" key="2">
    <citation type="journal article" date="2021" name="PeerJ">
        <title>Extensive microbial diversity within the chicken gut microbiome revealed by metagenomics and culture.</title>
        <authorList>
            <person name="Gilroy R."/>
            <person name="Ravi A."/>
            <person name="Getino M."/>
            <person name="Pursley I."/>
            <person name="Horton D.L."/>
            <person name="Alikhan N.F."/>
            <person name="Baker D."/>
            <person name="Gharbi K."/>
            <person name="Hall N."/>
            <person name="Watson M."/>
            <person name="Adriaenssens E.M."/>
            <person name="Foster-Nyarko E."/>
            <person name="Jarju S."/>
            <person name="Secka A."/>
            <person name="Antonio M."/>
            <person name="Oren A."/>
            <person name="Chaudhuri R.R."/>
            <person name="La Ragione R."/>
            <person name="Hildebrand F."/>
            <person name="Pallen M.J."/>
        </authorList>
    </citation>
    <scope>NUCLEOTIDE SEQUENCE</scope>
    <source>
        <strain evidence="1">ChiGjej1B1-2707</strain>
    </source>
</reference>
<reference evidence="1" key="1">
    <citation type="submission" date="2020-10" db="EMBL/GenBank/DDBJ databases">
        <authorList>
            <person name="Gilroy R."/>
        </authorList>
    </citation>
    <scope>NUCLEOTIDE SEQUENCE</scope>
    <source>
        <strain evidence="1">ChiGjej1B1-2707</strain>
    </source>
</reference>
<comment type="caution">
    <text evidence="1">The sequence shown here is derived from an EMBL/GenBank/DDBJ whole genome shotgun (WGS) entry which is preliminary data.</text>
</comment>
<protein>
    <submittedName>
        <fullName evidence="1">Uncharacterized protein</fullName>
    </submittedName>
</protein>
<gene>
    <name evidence="1" type="ORF">IAA69_07135</name>
</gene>
<accession>A0A9D1A182</accession>
<organism evidence="1 2">
    <name type="scientific">Candidatus Aveggerthella stercoripullorum</name>
    <dbReference type="NCBI Taxonomy" id="2840688"/>
    <lineage>
        <taxon>Bacteria</taxon>
        <taxon>Bacillati</taxon>
        <taxon>Actinomycetota</taxon>
        <taxon>Coriobacteriia</taxon>
        <taxon>Eggerthellales</taxon>
        <taxon>Eggerthellaceae</taxon>
        <taxon>Eggerthellaceae incertae sedis</taxon>
        <taxon>Candidatus Aveggerthella</taxon>
    </lineage>
</organism>
<dbReference type="AlphaFoldDB" id="A0A9D1A182"/>
<sequence>MTKTKAIEEWKTHPFGRVITEKEIHERAHPAWPYQYFNPGLPVEPEKIDEIMKGGIDVHIHGAPLGGWLPGRPTMVQTCIDASKAGMKALVFKDHHTMTNNVATVIQDFLDRMAADLTARGEESFT</sequence>
<dbReference type="InterPro" id="IPR046249">
    <property type="entry name" value="DUF6282"/>
</dbReference>
<dbReference type="Proteomes" id="UP000824261">
    <property type="component" value="Unassembled WGS sequence"/>
</dbReference>
<evidence type="ECO:0000313" key="2">
    <source>
        <dbReference type="Proteomes" id="UP000824261"/>
    </source>
</evidence>
<proteinExistence type="predicted"/>